<dbReference type="Pfam" id="PF19094">
    <property type="entry name" value="EMC6_arch"/>
    <property type="match status" value="1"/>
</dbReference>
<proteinExistence type="predicted"/>
<evidence type="ECO:0000256" key="1">
    <source>
        <dbReference type="SAM" id="Phobius"/>
    </source>
</evidence>
<accession>A0A1I6L6Q6</accession>
<dbReference type="EMBL" id="FOZK01000002">
    <property type="protein sequence ID" value="SFR98918.1"/>
    <property type="molecule type" value="Genomic_DNA"/>
</dbReference>
<dbReference type="InterPro" id="IPR043941">
    <property type="entry name" value="EMC6-arch"/>
</dbReference>
<dbReference type="AlphaFoldDB" id="A0A1I6L6Q6"/>
<keyword evidence="1" id="KW-0812">Transmembrane</keyword>
<feature type="transmembrane region" description="Helical" evidence="1">
    <location>
        <begin position="45"/>
        <end position="65"/>
    </location>
</feature>
<keyword evidence="1" id="KW-0472">Membrane</keyword>
<protein>
    <submittedName>
        <fullName evidence="2">Uncharacterized protein</fullName>
    </submittedName>
</protein>
<evidence type="ECO:0000313" key="2">
    <source>
        <dbReference type="EMBL" id="SFR98918.1"/>
    </source>
</evidence>
<dbReference type="Proteomes" id="UP000199062">
    <property type="component" value="Unassembled WGS sequence"/>
</dbReference>
<evidence type="ECO:0000313" key="3">
    <source>
        <dbReference type="Proteomes" id="UP000199062"/>
    </source>
</evidence>
<reference evidence="2 3" key="1">
    <citation type="submission" date="2016-10" db="EMBL/GenBank/DDBJ databases">
        <authorList>
            <person name="de Groot N.N."/>
        </authorList>
    </citation>
    <scope>NUCLEOTIDE SEQUENCE [LARGE SCALE GENOMIC DNA]</scope>
    <source>
        <strain evidence="2 3">CGMCC 1.10457</strain>
    </source>
</reference>
<organism evidence="2 3">
    <name type="scientific">Halomicrobium zhouii</name>
    <dbReference type="NCBI Taxonomy" id="767519"/>
    <lineage>
        <taxon>Archaea</taxon>
        <taxon>Methanobacteriati</taxon>
        <taxon>Methanobacteriota</taxon>
        <taxon>Stenosarchaea group</taxon>
        <taxon>Halobacteria</taxon>
        <taxon>Halobacteriales</taxon>
        <taxon>Haloarculaceae</taxon>
        <taxon>Halomicrobium</taxon>
    </lineage>
</organism>
<sequence>MATETVDEMSAHMRGLTVTTIAAVAGLAAGVASNAVAGGDPKSQIGIGVLAIAILVQFPILHVLGIEYDGLGTKDKVYVAFMTFALWFVSWGILLASAL</sequence>
<keyword evidence="1" id="KW-1133">Transmembrane helix</keyword>
<dbReference type="RefSeq" id="WP_089816513.1">
    <property type="nucleotide sequence ID" value="NZ_FOZK01000002.1"/>
</dbReference>
<keyword evidence="3" id="KW-1185">Reference proteome</keyword>
<dbReference type="STRING" id="767519.SAMN05216559_2122"/>
<dbReference type="OrthoDB" id="50040at2157"/>
<name>A0A1I6L6Q6_9EURY</name>
<feature type="transmembrane region" description="Helical" evidence="1">
    <location>
        <begin position="77"/>
        <end position="98"/>
    </location>
</feature>
<gene>
    <name evidence="2" type="ORF">SAMN05216559_2122</name>
</gene>